<keyword evidence="2" id="KW-1185">Reference proteome</keyword>
<reference evidence="1 2" key="1">
    <citation type="submission" date="2024-10" db="EMBL/GenBank/DDBJ databases">
        <title>The Natural Products Discovery Center: Release of the First 8490 Sequenced Strains for Exploring Actinobacteria Biosynthetic Diversity.</title>
        <authorList>
            <person name="Kalkreuter E."/>
            <person name="Kautsar S.A."/>
            <person name="Yang D."/>
            <person name="Bader C.D."/>
            <person name="Teijaro C.N."/>
            <person name="Fluegel L."/>
            <person name="Davis C.M."/>
            <person name="Simpson J.R."/>
            <person name="Lauterbach L."/>
            <person name="Steele A.D."/>
            <person name="Gui C."/>
            <person name="Meng S."/>
            <person name="Li G."/>
            <person name="Viehrig K."/>
            <person name="Ye F."/>
            <person name="Su P."/>
            <person name="Kiefer A.F."/>
            <person name="Nichols A."/>
            <person name="Cepeda A.J."/>
            <person name="Yan W."/>
            <person name="Fan B."/>
            <person name="Jiang Y."/>
            <person name="Adhikari A."/>
            <person name="Zheng C.-J."/>
            <person name="Schuster L."/>
            <person name="Cowan T.M."/>
            <person name="Smanski M.J."/>
            <person name="Chevrette M.G."/>
            <person name="De Carvalho L.P.S."/>
            <person name="Shen B."/>
        </authorList>
    </citation>
    <scope>NUCLEOTIDE SEQUENCE [LARGE SCALE GENOMIC DNA]</scope>
    <source>
        <strain evidence="1 2">NPDC053399</strain>
    </source>
</reference>
<dbReference type="Proteomes" id="UP001614394">
    <property type="component" value="Unassembled WGS sequence"/>
</dbReference>
<dbReference type="InterPro" id="IPR011990">
    <property type="entry name" value="TPR-like_helical_dom_sf"/>
</dbReference>
<dbReference type="Gene3D" id="1.25.40.10">
    <property type="entry name" value="Tetratricopeptide repeat domain"/>
    <property type="match status" value="2"/>
</dbReference>
<dbReference type="RefSeq" id="WP_399657418.1">
    <property type="nucleotide sequence ID" value="NZ_JBITYG010000016.1"/>
</dbReference>
<proteinExistence type="predicted"/>
<organism evidence="1 2">
    <name type="scientific">Streptomyces fildesensis</name>
    <dbReference type="NCBI Taxonomy" id="375757"/>
    <lineage>
        <taxon>Bacteria</taxon>
        <taxon>Bacillati</taxon>
        <taxon>Actinomycetota</taxon>
        <taxon>Actinomycetes</taxon>
        <taxon>Kitasatosporales</taxon>
        <taxon>Streptomycetaceae</taxon>
        <taxon>Streptomyces</taxon>
    </lineage>
</organism>
<gene>
    <name evidence="1" type="ORF">ACIGXA_37180</name>
</gene>
<dbReference type="EMBL" id="JBITYG010000016">
    <property type="protein sequence ID" value="MFI9106154.1"/>
    <property type="molecule type" value="Genomic_DNA"/>
</dbReference>
<sequence>MNALETLNDAIELAEGYLLEVGESRPTGDDLLVRFVACLRHRDLVGEPHQAIAQRLAHFAKLLSALGLKQGSLTIVDLTLRHMEISEADQEIYPAAVWNDLGMLLAEHGDLERARLVLSCALNRARRSAAPELARILSNLSAVSLRADDLEDARIWAEQSVRAMGKYWSVDNPEARLTTDWVLLDIARIQQDVPAIGRALDDFSKSADQFVRVKGSHHPRALAALAALTTAKFEMSAASDDIDISERALGDLETIALNASAILGSDHRQTIVSQASLAEAEFTAAGQGPIFDARRKRAVSLLETVADNATATLGRDHPQTLEVRRTLARLRAAVSPAQELPYLIDQVYRPQQNTERNEAKKAALTRERSIIRLIAHAGASYFLSHVDLFYPAIIRALERHIHFHVVLSSPWNSLAVFSKRDATTEKANVQNIVDLVEDSRYYLETFLPVIQSYLRLQAQYGDLIELRLTPMDISGSTLLTTDMGFFEPYMTANPDFRTRRGLSAFEIRFSQSSRYYDDSVAAFNTQWELASTWGQFGAHEEQHKQILRDVVSALSDDKQGKTVKEGAERPR</sequence>
<evidence type="ECO:0000313" key="2">
    <source>
        <dbReference type="Proteomes" id="UP001614394"/>
    </source>
</evidence>
<comment type="caution">
    <text evidence="1">The sequence shown here is derived from an EMBL/GenBank/DDBJ whole genome shotgun (WGS) entry which is preliminary data.</text>
</comment>
<protein>
    <recommendedName>
        <fullName evidence="3">Tetratricopeptide repeat protein</fullName>
    </recommendedName>
</protein>
<accession>A0ABW8CI81</accession>
<evidence type="ECO:0000313" key="1">
    <source>
        <dbReference type="EMBL" id="MFI9106154.1"/>
    </source>
</evidence>
<name>A0ABW8CI81_9ACTN</name>
<dbReference type="SUPFAM" id="SSF48452">
    <property type="entry name" value="TPR-like"/>
    <property type="match status" value="1"/>
</dbReference>
<evidence type="ECO:0008006" key="3">
    <source>
        <dbReference type="Google" id="ProtNLM"/>
    </source>
</evidence>